<dbReference type="SMART" id="SM01085">
    <property type="entry name" value="CK_II_beta"/>
    <property type="match status" value="1"/>
</dbReference>
<dbReference type="GO" id="GO:0006359">
    <property type="term" value="P:regulation of transcription by RNA polymerase III"/>
    <property type="evidence" value="ECO:0007669"/>
    <property type="project" value="TreeGrafter"/>
</dbReference>
<gene>
    <name evidence="5" type="primary">ABSGL_00543.1 scaffold 832</name>
</gene>
<dbReference type="InterPro" id="IPR016149">
    <property type="entry name" value="Casein_kin_II_reg-sub_N"/>
</dbReference>
<dbReference type="Gene3D" id="1.10.1820.10">
    <property type="entry name" value="protein kinase ck2 holoenzyme, chain C, domain 1"/>
    <property type="match status" value="1"/>
</dbReference>
<evidence type="ECO:0000256" key="2">
    <source>
        <dbReference type="ARBA" id="ARBA00045899"/>
    </source>
</evidence>
<evidence type="ECO:0000313" key="5">
    <source>
        <dbReference type="EMBL" id="SAL95225.1"/>
    </source>
</evidence>
<dbReference type="GO" id="GO:0034456">
    <property type="term" value="C:UTP-C complex"/>
    <property type="evidence" value="ECO:0007669"/>
    <property type="project" value="TreeGrafter"/>
</dbReference>
<dbReference type="Proteomes" id="UP000078561">
    <property type="component" value="Unassembled WGS sequence"/>
</dbReference>
<reference evidence="5" key="1">
    <citation type="submission" date="2016-04" db="EMBL/GenBank/DDBJ databases">
        <authorList>
            <person name="Evans L.H."/>
            <person name="Alamgir A."/>
            <person name="Owens N."/>
            <person name="Weber N.D."/>
            <person name="Virtaneva K."/>
            <person name="Barbian K."/>
            <person name="Babar A."/>
            <person name="Rosenke K."/>
        </authorList>
    </citation>
    <scope>NUCLEOTIDE SEQUENCE [LARGE SCALE GENOMIC DNA]</scope>
    <source>
        <strain evidence="5">CBS 101.48</strain>
    </source>
</reference>
<dbReference type="GO" id="GO:0005956">
    <property type="term" value="C:protein kinase CK2 complex"/>
    <property type="evidence" value="ECO:0007669"/>
    <property type="project" value="UniProtKB-UniRule"/>
</dbReference>
<sequence length="220" mass="25055">MFVGTSNGDIDYDYEEASEGSGSDSLQSWVSWFCSLSGNEYYLEVPDEFMDDEFNLTDLSSMVPYYNEALDMILDLEPEGDDEDDDDDDDDDDKGGHDDGFWKESRPAKRREQVDASVIEPYANMLYGLIHQRYLLTKNGLIWMAERYASNVFGSCPRVYCNHCPVIPTGRYDEPGKEGVKLYCPSCLDLYNPPYPYQNARTLELPTATLCFKPTPNLSL</sequence>
<dbReference type="AlphaFoldDB" id="A0A163ITH9"/>
<accession>A0A163ITH9</accession>
<dbReference type="GO" id="GO:0019887">
    <property type="term" value="F:protein kinase regulator activity"/>
    <property type="evidence" value="ECO:0007669"/>
    <property type="project" value="InterPro"/>
</dbReference>
<proteinExistence type="inferred from homology"/>
<evidence type="ECO:0000256" key="3">
    <source>
        <dbReference type="RuleBase" id="RU361268"/>
    </source>
</evidence>
<dbReference type="STRING" id="4829.A0A163ITH9"/>
<protein>
    <recommendedName>
        <fullName evidence="3">Casein kinase II subunit beta</fullName>
        <shortName evidence="3">CK II beta</shortName>
    </recommendedName>
</protein>
<evidence type="ECO:0000256" key="1">
    <source>
        <dbReference type="ARBA" id="ARBA00006941"/>
    </source>
</evidence>
<evidence type="ECO:0000313" key="6">
    <source>
        <dbReference type="Proteomes" id="UP000078561"/>
    </source>
</evidence>
<name>A0A163ITH9_ABSGL</name>
<dbReference type="EMBL" id="LT550270">
    <property type="protein sequence ID" value="SAL95225.1"/>
    <property type="molecule type" value="Genomic_DNA"/>
</dbReference>
<dbReference type="InterPro" id="IPR035991">
    <property type="entry name" value="Casein_kinase_II_beta-like"/>
</dbReference>
<dbReference type="OMA" id="HRERVHP"/>
<comment type="similarity">
    <text evidence="1 3">Belongs to the casein kinase 2 subunit beta family.</text>
</comment>
<dbReference type="PANTHER" id="PTHR11740">
    <property type="entry name" value="CASEIN KINASE II SUBUNIT BETA"/>
    <property type="match status" value="1"/>
</dbReference>
<dbReference type="Gene3D" id="2.20.25.20">
    <property type="match status" value="1"/>
</dbReference>
<dbReference type="InterPro" id="IPR000704">
    <property type="entry name" value="Casein_kinase_II_reg-sub"/>
</dbReference>
<dbReference type="PRINTS" id="PR00472">
    <property type="entry name" value="CASNKINASEII"/>
</dbReference>
<dbReference type="SUPFAM" id="SSF57798">
    <property type="entry name" value="Casein kinase II beta subunit"/>
    <property type="match status" value="1"/>
</dbReference>
<feature type="region of interest" description="Disordered" evidence="4">
    <location>
        <begin position="77"/>
        <end position="108"/>
    </location>
</feature>
<feature type="compositionally biased region" description="Acidic residues" evidence="4">
    <location>
        <begin position="77"/>
        <end position="93"/>
    </location>
</feature>
<comment type="subunit">
    <text evidence="3">Tetramer of two alpha and two beta subunits.</text>
</comment>
<dbReference type="GO" id="GO:0005737">
    <property type="term" value="C:cytoplasm"/>
    <property type="evidence" value="ECO:0007669"/>
    <property type="project" value="TreeGrafter"/>
</dbReference>
<evidence type="ECO:0000256" key="4">
    <source>
        <dbReference type="SAM" id="MobiDB-lite"/>
    </source>
</evidence>
<dbReference type="OrthoDB" id="2275560at2759"/>
<keyword evidence="6" id="KW-1185">Reference proteome</keyword>
<dbReference type="PANTHER" id="PTHR11740:SF0">
    <property type="entry name" value="CASEIN KINASE II SUBUNIT BETA"/>
    <property type="match status" value="1"/>
</dbReference>
<dbReference type="InParanoid" id="A0A163ITH9"/>
<comment type="function">
    <text evidence="2 3">Regulatory subunit of casein kinase II/CK2. As part of the kinase complex regulates the basal catalytic activity of the alpha subunit a constitutively active serine/threonine-protein kinase that phosphorylates a large number of substrates containing acidic residues C-terminal to the phosphorylated serine or threonine.</text>
</comment>
<dbReference type="Pfam" id="PF01214">
    <property type="entry name" value="CK_II_beta"/>
    <property type="match status" value="1"/>
</dbReference>
<feature type="compositionally biased region" description="Basic and acidic residues" evidence="4">
    <location>
        <begin position="94"/>
        <end position="108"/>
    </location>
</feature>
<organism evidence="5">
    <name type="scientific">Absidia glauca</name>
    <name type="common">Pin mould</name>
    <dbReference type="NCBI Taxonomy" id="4829"/>
    <lineage>
        <taxon>Eukaryota</taxon>
        <taxon>Fungi</taxon>
        <taxon>Fungi incertae sedis</taxon>
        <taxon>Mucoromycota</taxon>
        <taxon>Mucoromycotina</taxon>
        <taxon>Mucoromycetes</taxon>
        <taxon>Mucorales</taxon>
        <taxon>Cunninghamellaceae</taxon>
        <taxon>Absidia</taxon>
    </lineage>
</organism>